<protein>
    <submittedName>
        <fullName evidence="1">Uncharacterized protein</fullName>
    </submittedName>
</protein>
<comment type="caution">
    <text evidence="1">The sequence shown here is derived from an EMBL/GenBank/DDBJ whole genome shotgun (WGS) entry which is preliminary data.</text>
</comment>
<dbReference type="AlphaFoldDB" id="A0A840BE34"/>
<evidence type="ECO:0000313" key="2">
    <source>
        <dbReference type="Proteomes" id="UP000561045"/>
    </source>
</evidence>
<keyword evidence="2" id="KW-1185">Reference proteome</keyword>
<organism evidence="1 2">
    <name type="scientific">Niveibacterium umoris</name>
    <dbReference type="NCBI Taxonomy" id="1193620"/>
    <lineage>
        <taxon>Bacteria</taxon>
        <taxon>Pseudomonadati</taxon>
        <taxon>Pseudomonadota</taxon>
        <taxon>Betaproteobacteria</taxon>
        <taxon>Rhodocyclales</taxon>
        <taxon>Rhodocyclaceae</taxon>
        <taxon>Niveibacterium</taxon>
    </lineage>
</organism>
<dbReference type="Proteomes" id="UP000561045">
    <property type="component" value="Unassembled WGS sequence"/>
</dbReference>
<gene>
    <name evidence="1" type="ORF">GGR36_001109</name>
</gene>
<dbReference type="EMBL" id="JACIET010000001">
    <property type="protein sequence ID" value="MBB4011801.1"/>
    <property type="molecule type" value="Genomic_DNA"/>
</dbReference>
<evidence type="ECO:0000313" key="1">
    <source>
        <dbReference type="EMBL" id="MBB4011801.1"/>
    </source>
</evidence>
<name>A0A840BE34_9RHOO</name>
<sequence>MTQSLSPQLQRKVRQLFTDEQSVLAIQALETGCGDALPLIASQGDVGLERVRAAALKLSQGSLDKLDEAIKLAQTDWRDVLLAAGFGHSVTAHQSWLNEAPQG</sequence>
<reference evidence="1 2" key="1">
    <citation type="submission" date="2020-08" db="EMBL/GenBank/DDBJ databases">
        <title>Genomic Encyclopedia of Type Strains, Phase IV (KMG-IV): sequencing the most valuable type-strain genomes for metagenomic binning, comparative biology and taxonomic classification.</title>
        <authorList>
            <person name="Goeker M."/>
        </authorList>
    </citation>
    <scope>NUCLEOTIDE SEQUENCE [LARGE SCALE GENOMIC DNA]</scope>
    <source>
        <strain evidence="1 2">DSM 106739</strain>
    </source>
</reference>
<proteinExistence type="predicted"/>
<accession>A0A840BE34</accession>
<dbReference type="RefSeq" id="WP_183632750.1">
    <property type="nucleotide sequence ID" value="NZ_BAABLE010000011.1"/>
</dbReference>